<dbReference type="AlphaFoldDB" id="A0A7S7SMJ3"/>
<accession>A0A7S7SMJ3</accession>
<feature type="signal peptide" evidence="1">
    <location>
        <begin position="1"/>
        <end position="20"/>
    </location>
</feature>
<dbReference type="Gene3D" id="3.10.310.70">
    <property type="match status" value="1"/>
</dbReference>
<keyword evidence="4" id="KW-1185">Reference proteome</keyword>
<dbReference type="GO" id="GO:0016810">
    <property type="term" value="F:hydrolase activity, acting on carbon-nitrogen (but not peptide) bonds"/>
    <property type="evidence" value="ECO:0007669"/>
    <property type="project" value="InterPro"/>
</dbReference>
<dbReference type="SUPFAM" id="SSF51338">
    <property type="entry name" value="Composite domain of metallo-dependent hydrolases"/>
    <property type="match status" value="1"/>
</dbReference>
<evidence type="ECO:0000259" key="2">
    <source>
        <dbReference type="Pfam" id="PF07969"/>
    </source>
</evidence>
<reference evidence="3 4" key="1">
    <citation type="submission" date="2020-10" db="EMBL/GenBank/DDBJ databases">
        <title>Complete genome sequence of Paludibaculum fermentans P105T, a facultatively anaerobic acidobacterium capable of dissimilatory Fe(III) reduction.</title>
        <authorList>
            <person name="Dedysh S.N."/>
            <person name="Beletsky A.V."/>
            <person name="Kulichevskaya I.S."/>
            <person name="Mardanov A.V."/>
            <person name="Ravin N.V."/>
        </authorList>
    </citation>
    <scope>NUCLEOTIDE SEQUENCE [LARGE SCALE GENOMIC DNA]</scope>
    <source>
        <strain evidence="3 4">P105</strain>
    </source>
</reference>
<proteinExistence type="predicted"/>
<dbReference type="Pfam" id="PF07969">
    <property type="entry name" value="Amidohydro_3"/>
    <property type="match status" value="1"/>
</dbReference>
<evidence type="ECO:0000256" key="1">
    <source>
        <dbReference type="SAM" id="SignalP"/>
    </source>
</evidence>
<keyword evidence="1" id="KW-0732">Signal</keyword>
<dbReference type="PANTHER" id="PTHR22642">
    <property type="entry name" value="IMIDAZOLONEPROPIONASE"/>
    <property type="match status" value="1"/>
</dbReference>
<dbReference type="EMBL" id="CP063849">
    <property type="protein sequence ID" value="QOY90504.1"/>
    <property type="molecule type" value="Genomic_DNA"/>
</dbReference>
<feature type="chain" id="PRO_5032881654" evidence="1">
    <location>
        <begin position="21"/>
        <end position="543"/>
    </location>
</feature>
<dbReference type="SUPFAM" id="SSF51556">
    <property type="entry name" value="Metallo-dependent hydrolases"/>
    <property type="match status" value="1"/>
</dbReference>
<dbReference type="InterPro" id="IPR013108">
    <property type="entry name" value="Amidohydro_3"/>
</dbReference>
<feature type="domain" description="Amidohydrolase 3" evidence="2">
    <location>
        <begin position="68"/>
        <end position="540"/>
    </location>
</feature>
<dbReference type="CDD" id="cd01300">
    <property type="entry name" value="YtcJ_like"/>
    <property type="match status" value="1"/>
</dbReference>
<dbReference type="Gene3D" id="2.30.40.10">
    <property type="entry name" value="Urease, subunit C, domain 1"/>
    <property type="match status" value="1"/>
</dbReference>
<sequence length="543" mass="58284">MLPIVALLGLVLVVPAVAQKADLIVENARIYTVNPAMPSAKAIAVAGEKILAVGADVSSYAGPDTRRIDAHGAALIPGLIDSHGHMRGLGGLLESRDLRHVKTVAEIAEYVKQQATGRPAGEWVVGRNWDQTNWGGVFPSAKDLDAVVADRPVFLTRVDGHAGWANSKAMALAGIDDKTPDPAGGKILRDAQGKATGILVDRAQGLVRGKIPPPTFAQIKKQLELAVAECARLGLTGVHDAGVSEADLRAYKELIAEGKMPMRVWAMIGGEGLLWKQYLEKGPEIGSYLTVRAIKLYADGALGSRGAALWQPYTDDKANSGLMMTTKEDIERVAKQAAARGFQVCTHAIGDRANRTVLDAYAAALQGKNDKRFRVEHAQVISLPDFQLFADNSVIASVQATHATSDMRWIDKRVGPDRVAGAYAWQRFLKAGVPVANGSDFPVEEPNPMLGLYAAITRQDVTGQPPGGWTPDQRMSRAQALESWTLTGAYAAFEEKTKGSLEVGKLADFVILDHDIMTAPVLDIVKTKVRLTVVGGKVVYEQK</sequence>
<dbReference type="KEGG" id="pfer:IRI77_11285"/>
<dbReference type="InterPro" id="IPR033932">
    <property type="entry name" value="YtcJ-like"/>
</dbReference>
<evidence type="ECO:0000313" key="3">
    <source>
        <dbReference type="EMBL" id="QOY90504.1"/>
    </source>
</evidence>
<dbReference type="Proteomes" id="UP000593892">
    <property type="component" value="Chromosome"/>
</dbReference>
<dbReference type="Gene3D" id="3.20.20.140">
    <property type="entry name" value="Metal-dependent hydrolases"/>
    <property type="match status" value="1"/>
</dbReference>
<gene>
    <name evidence="3" type="ORF">IRI77_11285</name>
</gene>
<protein>
    <submittedName>
        <fullName evidence="3">Amidohydrolase</fullName>
    </submittedName>
</protein>
<dbReference type="InterPro" id="IPR032466">
    <property type="entry name" value="Metal_Hydrolase"/>
</dbReference>
<organism evidence="3 4">
    <name type="scientific">Paludibaculum fermentans</name>
    <dbReference type="NCBI Taxonomy" id="1473598"/>
    <lineage>
        <taxon>Bacteria</taxon>
        <taxon>Pseudomonadati</taxon>
        <taxon>Acidobacteriota</taxon>
        <taxon>Terriglobia</taxon>
        <taxon>Bryobacterales</taxon>
        <taxon>Bryobacteraceae</taxon>
        <taxon>Paludibaculum</taxon>
    </lineage>
</organism>
<dbReference type="PANTHER" id="PTHR22642:SF2">
    <property type="entry name" value="PROTEIN LONG AFTER FAR-RED 3"/>
    <property type="match status" value="1"/>
</dbReference>
<keyword evidence="3" id="KW-0378">Hydrolase</keyword>
<dbReference type="InterPro" id="IPR011059">
    <property type="entry name" value="Metal-dep_hydrolase_composite"/>
</dbReference>
<dbReference type="RefSeq" id="WP_194452167.1">
    <property type="nucleotide sequence ID" value="NZ_CP063849.1"/>
</dbReference>
<evidence type="ECO:0000313" key="4">
    <source>
        <dbReference type="Proteomes" id="UP000593892"/>
    </source>
</evidence>
<name>A0A7S7SMJ3_PALFE</name>